<dbReference type="Proteomes" id="UP000198744">
    <property type="component" value="Unassembled WGS sequence"/>
</dbReference>
<dbReference type="EMBL" id="FOBS01000033">
    <property type="protein sequence ID" value="SEM67215.1"/>
    <property type="molecule type" value="Genomic_DNA"/>
</dbReference>
<keyword evidence="5" id="KW-0997">Cell inner membrane</keyword>
<dbReference type="GO" id="GO:0015031">
    <property type="term" value="P:protein transport"/>
    <property type="evidence" value="ECO:0007669"/>
    <property type="project" value="UniProtKB-KW"/>
</dbReference>
<dbReference type="GO" id="GO:0031992">
    <property type="term" value="F:energy transducer activity"/>
    <property type="evidence" value="ECO:0007669"/>
    <property type="project" value="InterPro"/>
</dbReference>
<sequence length="258" mass="27651">MERTDRQIRNCKGIALSFVLHAFCIAGVLLSVALSAQHPDTVQVLLTLEPSSGGAGKICQETPGVKKSQSLSAKEKPCRRSPIRQTSLPALSPAMDKAPVEKSTDATPVLNKTPVETAAPIKAVGSGIRGEAAVPAIAGAGTGEGNGAGRHEGAGQGRESQEALKNRYLREHFAYIRDLILKNLSYPPMARKGGWQGKVKVSFIVREDGRVEGIRIVESSGYLVLDRNVVETIREVQPFPKPPVRAELVIPVTYALKT</sequence>
<dbReference type="GO" id="GO:0015891">
    <property type="term" value="P:siderophore transport"/>
    <property type="evidence" value="ECO:0007669"/>
    <property type="project" value="InterPro"/>
</dbReference>
<feature type="domain" description="TonB C-terminal" evidence="11">
    <location>
        <begin position="171"/>
        <end position="258"/>
    </location>
</feature>
<dbReference type="InterPro" id="IPR003538">
    <property type="entry name" value="TonB"/>
</dbReference>
<evidence type="ECO:0000256" key="6">
    <source>
        <dbReference type="ARBA" id="ARBA00022692"/>
    </source>
</evidence>
<evidence type="ECO:0000313" key="13">
    <source>
        <dbReference type="Proteomes" id="UP000198744"/>
    </source>
</evidence>
<evidence type="ECO:0000256" key="5">
    <source>
        <dbReference type="ARBA" id="ARBA00022519"/>
    </source>
</evidence>
<dbReference type="STRING" id="43775.SAMN04489760_1337"/>
<dbReference type="PROSITE" id="PS52015">
    <property type="entry name" value="TONB_CTD"/>
    <property type="match status" value="1"/>
</dbReference>
<evidence type="ECO:0000256" key="8">
    <source>
        <dbReference type="ARBA" id="ARBA00022989"/>
    </source>
</evidence>
<evidence type="ECO:0000256" key="2">
    <source>
        <dbReference type="ARBA" id="ARBA00006555"/>
    </source>
</evidence>
<reference evidence="12 13" key="1">
    <citation type="submission" date="2016-10" db="EMBL/GenBank/DDBJ databases">
        <authorList>
            <person name="de Groot N.N."/>
        </authorList>
    </citation>
    <scope>NUCLEOTIDE SEQUENCE [LARGE SCALE GENOMIC DNA]</scope>
    <source>
        <strain evidence="12 13">DSM 8423</strain>
    </source>
</reference>
<name>A0A1H8A8U4_9BACT</name>
<evidence type="ECO:0000313" key="12">
    <source>
        <dbReference type="EMBL" id="SEM67215.1"/>
    </source>
</evidence>
<keyword evidence="4" id="KW-1003">Cell membrane</keyword>
<dbReference type="GO" id="GO:0055085">
    <property type="term" value="P:transmembrane transport"/>
    <property type="evidence" value="ECO:0007669"/>
    <property type="project" value="InterPro"/>
</dbReference>
<keyword evidence="6" id="KW-0812">Transmembrane</keyword>
<feature type="compositionally biased region" description="Basic and acidic residues" evidence="10">
    <location>
        <begin position="149"/>
        <end position="161"/>
    </location>
</feature>
<dbReference type="Gene3D" id="3.30.1150.10">
    <property type="match status" value="1"/>
</dbReference>
<dbReference type="GO" id="GO:0098797">
    <property type="term" value="C:plasma membrane protein complex"/>
    <property type="evidence" value="ECO:0007669"/>
    <property type="project" value="TreeGrafter"/>
</dbReference>
<evidence type="ECO:0000256" key="10">
    <source>
        <dbReference type="SAM" id="MobiDB-lite"/>
    </source>
</evidence>
<proteinExistence type="inferred from homology"/>
<evidence type="ECO:0000256" key="4">
    <source>
        <dbReference type="ARBA" id="ARBA00022475"/>
    </source>
</evidence>
<dbReference type="OrthoDB" id="15637at2"/>
<evidence type="ECO:0000259" key="11">
    <source>
        <dbReference type="PROSITE" id="PS52015"/>
    </source>
</evidence>
<comment type="similarity">
    <text evidence="2">Belongs to the TonB family.</text>
</comment>
<protein>
    <submittedName>
        <fullName evidence="12">Outer membrane transport energization protein TonB</fullName>
    </submittedName>
</protein>
<dbReference type="NCBIfam" id="TIGR01352">
    <property type="entry name" value="tonB_Cterm"/>
    <property type="match status" value="1"/>
</dbReference>
<dbReference type="AlphaFoldDB" id="A0A1H8A8U4"/>
<keyword evidence="7" id="KW-0653">Protein transport</keyword>
<keyword evidence="3" id="KW-0813">Transport</keyword>
<evidence type="ECO:0000256" key="1">
    <source>
        <dbReference type="ARBA" id="ARBA00004383"/>
    </source>
</evidence>
<keyword evidence="13" id="KW-1185">Reference proteome</keyword>
<dbReference type="RefSeq" id="WP_093884562.1">
    <property type="nucleotide sequence ID" value="NZ_FOBS01000033.1"/>
</dbReference>
<accession>A0A1H8A8U4</accession>
<dbReference type="PANTHER" id="PTHR33446:SF2">
    <property type="entry name" value="PROTEIN TONB"/>
    <property type="match status" value="1"/>
</dbReference>
<dbReference type="InterPro" id="IPR037682">
    <property type="entry name" value="TonB_C"/>
</dbReference>
<dbReference type="Pfam" id="PF03544">
    <property type="entry name" value="TonB_C"/>
    <property type="match status" value="1"/>
</dbReference>
<evidence type="ECO:0000256" key="9">
    <source>
        <dbReference type="ARBA" id="ARBA00023136"/>
    </source>
</evidence>
<gene>
    <name evidence="12" type="ORF">SAMN04489760_1337</name>
</gene>
<dbReference type="GO" id="GO:0030288">
    <property type="term" value="C:outer membrane-bounded periplasmic space"/>
    <property type="evidence" value="ECO:0007669"/>
    <property type="project" value="InterPro"/>
</dbReference>
<dbReference type="PRINTS" id="PR01374">
    <property type="entry name" value="TONBPROTEIN"/>
</dbReference>
<dbReference type="PANTHER" id="PTHR33446">
    <property type="entry name" value="PROTEIN TONB-RELATED"/>
    <property type="match status" value="1"/>
</dbReference>
<dbReference type="SUPFAM" id="SSF74653">
    <property type="entry name" value="TolA/TonB C-terminal domain"/>
    <property type="match status" value="1"/>
</dbReference>
<comment type="subcellular location">
    <subcellularLocation>
        <location evidence="1">Cell inner membrane</location>
        <topology evidence="1">Single-pass membrane protein</topology>
        <orientation evidence="1">Periplasmic side</orientation>
    </subcellularLocation>
</comment>
<evidence type="ECO:0000256" key="3">
    <source>
        <dbReference type="ARBA" id="ARBA00022448"/>
    </source>
</evidence>
<dbReference type="InterPro" id="IPR051045">
    <property type="entry name" value="TonB-dependent_transducer"/>
</dbReference>
<feature type="region of interest" description="Disordered" evidence="10">
    <location>
        <begin position="57"/>
        <end position="105"/>
    </location>
</feature>
<organism evidence="12 13">
    <name type="scientific">Syntrophus gentianae</name>
    <dbReference type="NCBI Taxonomy" id="43775"/>
    <lineage>
        <taxon>Bacteria</taxon>
        <taxon>Pseudomonadati</taxon>
        <taxon>Thermodesulfobacteriota</taxon>
        <taxon>Syntrophia</taxon>
        <taxon>Syntrophales</taxon>
        <taxon>Syntrophaceae</taxon>
        <taxon>Syntrophus</taxon>
    </lineage>
</organism>
<keyword evidence="8" id="KW-1133">Transmembrane helix</keyword>
<evidence type="ECO:0000256" key="7">
    <source>
        <dbReference type="ARBA" id="ARBA00022927"/>
    </source>
</evidence>
<feature type="region of interest" description="Disordered" evidence="10">
    <location>
        <begin position="139"/>
        <end position="161"/>
    </location>
</feature>
<keyword evidence="9" id="KW-0472">Membrane</keyword>
<dbReference type="InterPro" id="IPR006260">
    <property type="entry name" value="TonB/TolA_C"/>
</dbReference>